<dbReference type="SUPFAM" id="SSF50156">
    <property type="entry name" value="PDZ domain-like"/>
    <property type="match status" value="3"/>
</dbReference>
<comment type="caution">
    <text evidence="13">The sequence shown here is derived from an EMBL/GenBank/DDBJ whole genome shotgun (WGS) entry which is preliminary data.</text>
</comment>
<evidence type="ECO:0000259" key="12">
    <source>
        <dbReference type="PROSITE" id="PS50106"/>
    </source>
</evidence>
<feature type="transmembrane region" description="Helical" evidence="11">
    <location>
        <begin position="645"/>
        <end position="667"/>
    </location>
</feature>
<dbReference type="GO" id="GO:0006508">
    <property type="term" value="P:proteolysis"/>
    <property type="evidence" value="ECO:0007669"/>
    <property type="project" value="UniProtKB-KW"/>
</dbReference>
<feature type="domain" description="PDZ" evidence="12">
    <location>
        <begin position="412"/>
        <end position="449"/>
    </location>
</feature>
<evidence type="ECO:0000256" key="7">
    <source>
        <dbReference type="ARBA" id="ARBA00022833"/>
    </source>
</evidence>
<accession>A0A2S8FFY3</accession>
<keyword evidence="4" id="KW-0645">Protease</keyword>
<comment type="similarity">
    <text evidence="3">Belongs to the peptidase M50B family.</text>
</comment>
<keyword evidence="6" id="KW-0378">Hydrolase</keyword>
<evidence type="ECO:0000256" key="8">
    <source>
        <dbReference type="ARBA" id="ARBA00022989"/>
    </source>
</evidence>
<evidence type="ECO:0000313" key="13">
    <source>
        <dbReference type="EMBL" id="PQO30990.1"/>
    </source>
</evidence>
<keyword evidence="7" id="KW-0862">Zinc</keyword>
<dbReference type="PROSITE" id="PS50106">
    <property type="entry name" value="PDZ"/>
    <property type="match status" value="3"/>
</dbReference>
<comment type="subcellular location">
    <subcellularLocation>
        <location evidence="2">Membrane</location>
        <topology evidence="2">Multi-pass membrane protein</topology>
    </subcellularLocation>
</comment>
<sequence length="676" mass="73991">MGLGVVIFVHELGHFLVAKACGVRCDKFYVGFDVPITIGPWTISALWKKQWGETEYGIGTIPLGGYVKMLGQDDNPGNSEEESASTMIETVDADGNKQSVVNPRSYTAKSVPQRMAIISAGVVFNLIFGVIFAAIAYNLGVSYTPAQISWVQPGSPAWEAGLRPGDEIVGLNAEGKDRKHLRFRKDMTLQIAFNGTEKPMPFVIRRPDGSQEVVMIQPRSTFKDSFPPTIGVAAMNTLKMMVAPELMKDLYGQTIADEMHAGDRLTAINDTPIESFLDYEKYLANHPYETLKMKFDRKVESEADSEKTESVEIDLPTIPYRQTGLVMEMSPIIAIRKDAPAAKAGIEVGDKLLSINGEPVGDGFTLPSRETKWAGQTVDVVVMRGEEEKTFSVETAVPEGFATDYLPGYQMGLQTLGVTYNLGTKVAEVIPDSSADKEGIKPGDEILVVGFQANSEASKEYNDSMKIGAKDFKIKSDGIAWQAVQMTLQIAHRNTSLILTVQKQGKNADESVNLAVTATPSETEMLQTRYLRFEPLQEIQYADSLGDSLGLGLREVGEGMTQVVMVLRKIATGEMQISGLGGPGTILYVATAESSRGLARLLTFLTLISANLAVVNFLPIPVLDGGHMMFLLYEGIRGKPINEKWMLRLTYVGLAMVLTLMVTVIGLDIHRFFPWG</sequence>
<dbReference type="InterPro" id="IPR001478">
    <property type="entry name" value="PDZ"/>
</dbReference>
<reference evidence="13 14" key="1">
    <citation type="submission" date="2018-02" db="EMBL/GenBank/DDBJ databases">
        <title>Comparative genomes isolates from brazilian mangrove.</title>
        <authorList>
            <person name="Araujo J.E."/>
            <person name="Taketani R.G."/>
            <person name="Silva M.C.P."/>
            <person name="Loureco M.V."/>
            <person name="Andreote F.D."/>
        </authorList>
    </citation>
    <scope>NUCLEOTIDE SEQUENCE [LARGE SCALE GENOMIC DNA]</scope>
    <source>
        <strain evidence="13 14">Hex-1 MGV</strain>
    </source>
</reference>
<feature type="transmembrane region" description="Helical" evidence="11">
    <location>
        <begin position="601"/>
        <end position="624"/>
    </location>
</feature>
<feature type="transmembrane region" description="Helical" evidence="11">
    <location>
        <begin position="115"/>
        <end position="137"/>
    </location>
</feature>
<name>A0A2S8FFY3_9BACT</name>
<dbReference type="GO" id="GO:0016020">
    <property type="term" value="C:membrane"/>
    <property type="evidence" value="ECO:0007669"/>
    <property type="project" value="UniProtKB-SubCell"/>
</dbReference>
<dbReference type="Gene3D" id="2.30.42.10">
    <property type="match status" value="3"/>
</dbReference>
<comment type="cofactor">
    <cofactor evidence="1">
        <name>Zn(2+)</name>
        <dbReference type="ChEBI" id="CHEBI:29105"/>
    </cofactor>
</comment>
<organism evidence="13 14">
    <name type="scientific">Blastopirellula marina</name>
    <dbReference type="NCBI Taxonomy" id="124"/>
    <lineage>
        <taxon>Bacteria</taxon>
        <taxon>Pseudomonadati</taxon>
        <taxon>Planctomycetota</taxon>
        <taxon>Planctomycetia</taxon>
        <taxon>Pirellulales</taxon>
        <taxon>Pirellulaceae</taxon>
        <taxon>Blastopirellula</taxon>
    </lineage>
</organism>
<keyword evidence="8 11" id="KW-1133">Transmembrane helix</keyword>
<evidence type="ECO:0000256" key="1">
    <source>
        <dbReference type="ARBA" id="ARBA00001947"/>
    </source>
</evidence>
<gene>
    <name evidence="13" type="ORF">C5Y83_22595</name>
</gene>
<evidence type="ECO:0000256" key="10">
    <source>
        <dbReference type="ARBA" id="ARBA00023136"/>
    </source>
</evidence>
<dbReference type="InterPro" id="IPR008915">
    <property type="entry name" value="Peptidase_M50"/>
</dbReference>
<dbReference type="GO" id="GO:0004222">
    <property type="term" value="F:metalloendopeptidase activity"/>
    <property type="evidence" value="ECO:0007669"/>
    <property type="project" value="InterPro"/>
</dbReference>
<dbReference type="Proteomes" id="UP000238322">
    <property type="component" value="Unassembled WGS sequence"/>
</dbReference>
<evidence type="ECO:0000256" key="9">
    <source>
        <dbReference type="ARBA" id="ARBA00023049"/>
    </source>
</evidence>
<dbReference type="SMART" id="SM00228">
    <property type="entry name" value="PDZ"/>
    <property type="match status" value="3"/>
</dbReference>
<evidence type="ECO:0000256" key="5">
    <source>
        <dbReference type="ARBA" id="ARBA00022692"/>
    </source>
</evidence>
<dbReference type="CDD" id="cd06163">
    <property type="entry name" value="S2P-M50_PDZ_RseP-like"/>
    <property type="match status" value="2"/>
</dbReference>
<keyword evidence="10 11" id="KW-0472">Membrane</keyword>
<keyword evidence="5 11" id="KW-0812">Transmembrane</keyword>
<evidence type="ECO:0000256" key="6">
    <source>
        <dbReference type="ARBA" id="ARBA00022801"/>
    </source>
</evidence>
<evidence type="ECO:0000313" key="14">
    <source>
        <dbReference type="Proteomes" id="UP000238322"/>
    </source>
</evidence>
<dbReference type="EMBL" id="PUHY01000013">
    <property type="protein sequence ID" value="PQO30990.1"/>
    <property type="molecule type" value="Genomic_DNA"/>
</dbReference>
<dbReference type="PANTHER" id="PTHR42837:SF2">
    <property type="entry name" value="MEMBRANE METALLOPROTEASE ARASP2, CHLOROPLASTIC-RELATED"/>
    <property type="match status" value="1"/>
</dbReference>
<protein>
    <recommendedName>
        <fullName evidence="12">PDZ domain-containing protein</fullName>
    </recommendedName>
</protein>
<dbReference type="InterPro" id="IPR004387">
    <property type="entry name" value="Pept_M50_Zn"/>
</dbReference>
<evidence type="ECO:0000256" key="11">
    <source>
        <dbReference type="SAM" id="Phobius"/>
    </source>
</evidence>
<keyword evidence="9" id="KW-0482">Metalloprotease</keyword>
<feature type="domain" description="PDZ" evidence="12">
    <location>
        <begin position="312"/>
        <end position="360"/>
    </location>
</feature>
<dbReference type="InterPro" id="IPR036034">
    <property type="entry name" value="PDZ_sf"/>
</dbReference>
<evidence type="ECO:0000256" key="4">
    <source>
        <dbReference type="ARBA" id="ARBA00022670"/>
    </source>
</evidence>
<dbReference type="InterPro" id="IPR041489">
    <property type="entry name" value="PDZ_6"/>
</dbReference>
<feature type="domain" description="PDZ" evidence="12">
    <location>
        <begin position="139"/>
        <end position="172"/>
    </location>
</feature>
<dbReference type="Pfam" id="PF17820">
    <property type="entry name" value="PDZ_6"/>
    <property type="match status" value="2"/>
</dbReference>
<dbReference type="PANTHER" id="PTHR42837">
    <property type="entry name" value="REGULATOR OF SIGMA-E PROTEASE RSEP"/>
    <property type="match status" value="1"/>
</dbReference>
<dbReference type="Pfam" id="PF02163">
    <property type="entry name" value="Peptidase_M50"/>
    <property type="match status" value="1"/>
</dbReference>
<evidence type="ECO:0000256" key="2">
    <source>
        <dbReference type="ARBA" id="ARBA00004141"/>
    </source>
</evidence>
<dbReference type="AlphaFoldDB" id="A0A2S8FFY3"/>
<proteinExistence type="inferred from homology"/>
<evidence type="ECO:0000256" key="3">
    <source>
        <dbReference type="ARBA" id="ARBA00007931"/>
    </source>
</evidence>